<proteinExistence type="inferred from homology"/>
<dbReference type="Pfam" id="PF01266">
    <property type="entry name" value="DAO"/>
    <property type="match status" value="1"/>
</dbReference>
<comment type="similarity">
    <text evidence="1">Belongs to the DadA oxidoreductase family.</text>
</comment>
<dbReference type="RefSeq" id="WP_252817401.1">
    <property type="nucleotide sequence ID" value="NZ_JAMXQS010000003.1"/>
</dbReference>
<evidence type="ECO:0000256" key="2">
    <source>
        <dbReference type="ARBA" id="ARBA00023002"/>
    </source>
</evidence>
<evidence type="ECO:0000313" key="5">
    <source>
        <dbReference type="Proteomes" id="UP001205906"/>
    </source>
</evidence>
<dbReference type="SUPFAM" id="SSF51905">
    <property type="entry name" value="FAD/NAD(P)-binding domain"/>
    <property type="match status" value="1"/>
</dbReference>
<name>A0ABT1C4S2_9HYPH</name>
<dbReference type="InterPro" id="IPR036188">
    <property type="entry name" value="FAD/NAD-bd_sf"/>
</dbReference>
<comment type="caution">
    <text evidence="4">The sequence shown here is derived from an EMBL/GenBank/DDBJ whole genome shotgun (WGS) entry which is preliminary data.</text>
</comment>
<accession>A0ABT1C4S2</accession>
<dbReference type="PANTHER" id="PTHR13847:SF280">
    <property type="entry name" value="D-AMINO ACID DEHYDROGENASE"/>
    <property type="match status" value="1"/>
</dbReference>
<keyword evidence="5" id="KW-1185">Reference proteome</keyword>
<evidence type="ECO:0000256" key="1">
    <source>
        <dbReference type="ARBA" id="ARBA00009410"/>
    </source>
</evidence>
<dbReference type="PANTHER" id="PTHR13847">
    <property type="entry name" value="SARCOSINE DEHYDROGENASE-RELATED"/>
    <property type="match status" value="1"/>
</dbReference>
<evidence type="ECO:0000259" key="3">
    <source>
        <dbReference type="Pfam" id="PF01266"/>
    </source>
</evidence>
<organism evidence="4 5">
    <name type="scientific">Mesorhizobium liriopis</name>
    <dbReference type="NCBI Taxonomy" id="2953882"/>
    <lineage>
        <taxon>Bacteria</taxon>
        <taxon>Pseudomonadati</taxon>
        <taxon>Pseudomonadota</taxon>
        <taxon>Alphaproteobacteria</taxon>
        <taxon>Hyphomicrobiales</taxon>
        <taxon>Phyllobacteriaceae</taxon>
        <taxon>Mesorhizobium</taxon>
    </lineage>
</organism>
<dbReference type="Proteomes" id="UP001205906">
    <property type="component" value="Unassembled WGS sequence"/>
</dbReference>
<gene>
    <name evidence="4" type="ORF">NGM99_06850</name>
</gene>
<feature type="domain" description="FAD dependent oxidoreductase" evidence="3">
    <location>
        <begin position="24"/>
        <end position="419"/>
    </location>
</feature>
<keyword evidence="2" id="KW-0560">Oxidoreductase</keyword>
<evidence type="ECO:0000313" key="4">
    <source>
        <dbReference type="EMBL" id="MCO6049508.1"/>
    </source>
</evidence>
<dbReference type="Gene3D" id="3.30.9.10">
    <property type="entry name" value="D-Amino Acid Oxidase, subunit A, domain 2"/>
    <property type="match status" value="2"/>
</dbReference>
<reference evidence="4 5" key="1">
    <citation type="submission" date="2022-06" db="EMBL/GenBank/DDBJ databases">
        <title>Mesorhizobium sp. strain RP14 Genome sequencing and assembly.</title>
        <authorList>
            <person name="Kim I."/>
        </authorList>
    </citation>
    <scope>NUCLEOTIDE SEQUENCE [LARGE SCALE GENOMIC DNA]</scope>
    <source>
        <strain evidence="5">RP14(2022)</strain>
    </source>
</reference>
<protein>
    <submittedName>
        <fullName evidence="4">FAD-binding oxidoreductase</fullName>
    </submittedName>
</protein>
<dbReference type="Gene3D" id="3.50.50.60">
    <property type="entry name" value="FAD/NAD(P)-binding domain"/>
    <property type="match status" value="2"/>
</dbReference>
<dbReference type="EMBL" id="JAMXQS010000003">
    <property type="protein sequence ID" value="MCO6049508.1"/>
    <property type="molecule type" value="Genomic_DNA"/>
</dbReference>
<sequence>MTITFPFSDTYPARFQSPLPEAADVVIVGGGVIGIMTALFLRRRNISVTVLEKGRVAAEQSSRNWGWIRQQGRDADELPIVIEARRLWQQLAEECGEDIGLTQSGVAYLARTDKEMSAYADFMVVAGAHGVDTRLLSSQDVADLIPAMSRRYKGGMLTPSDMRAEPWVAVPAIARMAAREGVTIIEHCAVRKLDIAAGRINGVWTEKGRISTSSVLVAGGAWSSLLLRAHGVSIPQLSVRSTVVATEPMPEIHVGAVTDGSIAFRRRQDGGYTLAGGGASELFIGPDAFRHASKYVPALRANPFGTRYGPAAPRGYPDSWLTSRQWDADTQSPFERMRVLNPTPKPGAVRSIGKEFRALFPDFKDVRLKASWAGMIDAMPDVVPIVDRIATIPGLFVATGMSGHGFGIGPGIGRVMADLIQNNEVGHDLSRFRSTRFADGSPIRLGPAL</sequence>
<dbReference type="InterPro" id="IPR006076">
    <property type="entry name" value="FAD-dep_OxRdtase"/>
</dbReference>